<feature type="compositionally biased region" description="Low complexity" evidence="3">
    <location>
        <begin position="146"/>
        <end position="164"/>
    </location>
</feature>
<dbReference type="PANTHER" id="PTHR23335">
    <property type="entry name" value="CALMODULIN-BINDING TRANSCRIPTION ACTIVATOR CAMTA"/>
    <property type="match status" value="1"/>
</dbReference>
<organism evidence="5 6">
    <name type="scientific">Paraglomus occultum</name>
    <dbReference type="NCBI Taxonomy" id="144539"/>
    <lineage>
        <taxon>Eukaryota</taxon>
        <taxon>Fungi</taxon>
        <taxon>Fungi incertae sedis</taxon>
        <taxon>Mucoromycota</taxon>
        <taxon>Glomeromycotina</taxon>
        <taxon>Glomeromycetes</taxon>
        <taxon>Paraglomerales</taxon>
        <taxon>Paraglomeraceae</taxon>
        <taxon>Paraglomus</taxon>
    </lineage>
</organism>
<dbReference type="Pfam" id="PF01833">
    <property type="entry name" value="TIG"/>
    <property type="match status" value="1"/>
</dbReference>
<name>A0A9N9B0J7_9GLOM</name>
<dbReference type="InterPro" id="IPR002110">
    <property type="entry name" value="Ankyrin_rpt"/>
</dbReference>
<dbReference type="GO" id="GO:0003690">
    <property type="term" value="F:double-stranded DNA binding"/>
    <property type="evidence" value="ECO:0007669"/>
    <property type="project" value="TreeGrafter"/>
</dbReference>
<feature type="repeat" description="ANK" evidence="2">
    <location>
        <begin position="209"/>
        <end position="241"/>
    </location>
</feature>
<dbReference type="SMART" id="SM00429">
    <property type="entry name" value="IPT"/>
    <property type="match status" value="1"/>
</dbReference>
<dbReference type="PROSITE" id="PS50297">
    <property type="entry name" value="ANK_REP_REGION"/>
    <property type="match status" value="1"/>
</dbReference>
<dbReference type="EMBL" id="CAJVPJ010000706">
    <property type="protein sequence ID" value="CAG8550487.1"/>
    <property type="molecule type" value="Genomic_DNA"/>
</dbReference>
<gene>
    <name evidence="5" type="ORF">POCULU_LOCUS4993</name>
</gene>
<evidence type="ECO:0000313" key="6">
    <source>
        <dbReference type="Proteomes" id="UP000789572"/>
    </source>
</evidence>
<dbReference type="InterPro" id="IPR002909">
    <property type="entry name" value="IPT_dom"/>
</dbReference>
<keyword evidence="1 2" id="KW-0040">ANK repeat</keyword>
<dbReference type="Pfam" id="PF12796">
    <property type="entry name" value="Ank_2"/>
    <property type="match status" value="1"/>
</dbReference>
<evidence type="ECO:0000259" key="4">
    <source>
        <dbReference type="SMART" id="SM00429"/>
    </source>
</evidence>
<feature type="compositionally biased region" description="Acidic residues" evidence="3">
    <location>
        <begin position="326"/>
        <end position="337"/>
    </location>
</feature>
<dbReference type="GO" id="GO:0005634">
    <property type="term" value="C:nucleus"/>
    <property type="evidence" value="ECO:0007669"/>
    <property type="project" value="TreeGrafter"/>
</dbReference>
<dbReference type="Gene3D" id="2.60.40.10">
    <property type="entry name" value="Immunoglobulins"/>
    <property type="match status" value="1"/>
</dbReference>
<dbReference type="Proteomes" id="UP000789572">
    <property type="component" value="Unassembled WGS sequence"/>
</dbReference>
<dbReference type="InterPro" id="IPR013783">
    <property type="entry name" value="Ig-like_fold"/>
</dbReference>
<dbReference type="Gene3D" id="1.25.40.20">
    <property type="entry name" value="Ankyrin repeat-containing domain"/>
    <property type="match status" value="2"/>
</dbReference>
<dbReference type="InterPro" id="IPR036770">
    <property type="entry name" value="Ankyrin_rpt-contain_sf"/>
</dbReference>
<protein>
    <submittedName>
        <fullName evidence="5">2707_t:CDS:1</fullName>
    </submittedName>
</protein>
<dbReference type="GO" id="GO:0006357">
    <property type="term" value="P:regulation of transcription by RNA polymerase II"/>
    <property type="evidence" value="ECO:0007669"/>
    <property type="project" value="TreeGrafter"/>
</dbReference>
<dbReference type="SUPFAM" id="SSF81296">
    <property type="entry name" value="E set domains"/>
    <property type="match status" value="1"/>
</dbReference>
<feature type="compositionally biased region" description="Basic and acidic residues" evidence="3">
    <location>
        <begin position="354"/>
        <end position="365"/>
    </location>
</feature>
<evidence type="ECO:0000313" key="5">
    <source>
        <dbReference type="EMBL" id="CAG8550487.1"/>
    </source>
</evidence>
<dbReference type="PROSITE" id="PS50088">
    <property type="entry name" value="ANK_REPEAT"/>
    <property type="match status" value="2"/>
</dbReference>
<evidence type="ECO:0000256" key="1">
    <source>
        <dbReference type="ARBA" id="ARBA00023043"/>
    </source>
</evidence>
<dbReference type="GO" id="GO:0003712">
    <property type="term" value="F:transcription coregulator activity"/>
    <property type="evidence" value="ECO:0007669"/>
    <property type="project" value="TreeGrafter"/>
</dbReference>
<feature type="repeat" description="ANK" evidence="2">
    <location>
        <begin position="242"/>
        <end position="274"/>
    </location>
</feature>
<dbReference type="SUPFAM" id="SSF48403">
    <property type="entry name" value="Ankyrin repeat"/>
    <property type="match status" value="1"/>
</dbReference>
<feature type="non-terminal residue" evidence="5">
    <location>
        <position position="1"/>
    </location>
</feature>
<proteinExistence type="predicted"/>
<accession>A0A9N9B0J7</accession>
<dbReference type="OrthoDB" id="71307at2759"/>
<evidence type="ECO:0000256" key="3">
    <source>
        <dbReference type="SAM" id="MobiDB-lite"/>
    </source>
</evidence>
<feature type="region of interest" description="Disordered" evidence="3">
    <location>
        <begin position="326"/>
        <end position="365"/>
    </location>
</feature>
<feature type="domain" description="IPT/TIG" evidence="4">
    <location>
        <begin position="21"/>
        <end position="109"/>
    </location>
</feature>
<feature type="region of interest" description="Disordered" evidence="3">
    <location>
        <begin position="144"/>
        <end position="164"/>
    </location>
</feature>
<keyword evidence="6" id="KW-1185">Reference proteome</keyword>
<evidence type="ECO:0000256" key="2">
    <source>
        <dbReference type="PROSITE-ProRule" id="PRU00023"/>
    </source>
</evidence>
<sequence>MPQSVYGNTIFQNPNVGYGPVSRISRLIPSEGPIYGGIEVTVLGNNFYNGLTCVFGDTPAIPTQFWSSNTLVCLLPPSPTPGPVIVSFKEFPINLMDGQNSEVVVFTYNDDSDRALMELALQVVGMKMTGKLDDARNIAMRIIGDTSTNSSHSPSTSPSGTTHTMNSTISAIVRNASMSNNLEEHIIKTMGLLDVETQFDDCISLQNSTKHTMLHLAAMLGFANLCNVLIEREIDWEIQDNYGFTALHYAAWAGRTEIVQLLLAAGARDDLRNVYDQRALDLAASRGYEEIISLLFEQQHDSGVSLSPSSSEEDAYLVDSDDSWPDFDSDAEIESENEQSATRESIDDSSEDVLEGKSIDVTKHKTDTMRETGKTADFDTDTKDKDVPITWVDPKSSTENNLSAENILGADEIVDAEPVVDDKKSKQPLADFANDLASASTIWLQKTFAHMHMPNISKPPQLNIPLPTIKMPTLQNFSSPKFPSPKFSTMTFASKMSIPRPSMPSIPSLHMFEMPAFTAMMAAFPAMIASSPFANFSREDRTDGPASDPSIEQVTSVNNAWEQYFKFTRKQSDGSDGDKKEGGNNMFGGNMFGGNMFGGNMFGGNMFGGNMFGGNMFGGNMFGSNMFGSNMFGYTWPLWYNSEGQQHVPMYPHQPGEGTSNAAPATIKRSKRHYGIPRVDEAAFGRYKEKMKRLKKDRMLFLFWVPMLF</sequence>
<dbReference type="SMART" id="SM00248">
    <property type="entry name" value="ANK"/>
    <property type="match status" value="3"/>
</dbReference>
<dbReference type="AlphaFoldDB" id="A0A9N9B0J7"/>
<comment type="caution">
    <text evidence="5">The sequence shown here is derived from an EMBL/GenBank/DDBJ whole genome shotgun (WGS) entry which is preliminary data.</text>
</comment>
<dbReference type="InterPro" id="IPR014756">
    <property type="entry name" value="Ig_E-set"/>
</dbReference>
<dbReference type="CDD" id="cd00102">
    <property type="entry name" value="IPT"/>
    <property type="match status" value="1"/>
</dbReference>
<reference evidence="5" key="1">
    <citation type="submission" date="2021-06" db="EMBL/GenBank/DDBJ databases">
        <authorList>
            <person name="Kallberg Y."/>
            <person name="Tangrot J."/>
            <person name="Rosling A."/>
        </authorList>
    </citation>
    <scope>NUCLEOTIDE SEQUENCE</scope>
    <source>
        <strain evidence="5">IA702</strain>
    </source>
</reference>
<dbReference type="PANTHER" id="PTHR23335:SF1">
    <property type="entry name" value="CALMODULIN-BINDING TRANSCRIPTION ACTIVATOR, ISOFORM F"/>
    <property type="match status" value="1"/>
</dbReference>